<keyword evidence="1" id="KW-0472">Membrane</keyword>
<name>A0A2P5CEH8_PARAD</name>
<dbReference type="OrthoDB" id="10329744at2759"/>
<protein>
    <recommendedName>
        <fullName evidence="4">Transmembrane protein</fullName>
    </recommendedName>
</protein>
<gene>
    <name evidence="2" type="ORF">PanWU01x14_159370</name>
</gene>
<dbReference type="AlphaFoldDB" id="A0A2P5CEH8"/>
<proteinExistence type="predicted"/>
<comment type="caution">
    <text evidence="2">The sequence shown here is derived from an EMBL/GenBank/DDBJ whole genome shotgun (WGS) entry which is preliminary data.</text>
</comment>
<evidence type="ECO:0000256" key="1">
    <source>
        <dbReference type="SAM" id="Phobius"/>
    </source>
</evidence>
<feature type="transmembrane region" description="Helical" evidence="1">
    <location>
        <begin position="67"/>
        <end position="90"/>
    </location>
</feature>
<sequence length="144" mass="15941">MTIKASALSFSSSLDSLGASTWSSLLKASSFPPLVEDLPLLFRHSSSSDSCRFVTCSSDQPYLDRCLLVFLFLSILVSPALSFLWISLSFEVERVEVKRMAKRTRLRTTKTQALHSSERNTTTALFKQAINTAAPAVNKTMLCI</sequence>
<organism evidence="2 3">
    <name type="scientific">Parasponia andersonii</name>
    <name type="common">Sponia andersonii</name>
    <dbReference type="NCBI Taxonomy" id="3476"/>
    <lineage>
        <taxon>Eukaryota</taxon>
        <taxon>Viridiplantae</taxon>
        <taxon>Streptophyta</taxon>
        <taxon>Embryophyta</taxon>
        <taxon>Tracheophyta</taxon>
        <taxon>Spermatophyta</taxon>
        <taxon>Magnoliopsida</taxon>
        <taxon>eudicotyledons</taxon>
        <taxon>Gunneridae</taxon>
        <taxon>Pentapetalae</taxon>
        <taxon>rosids</taxon>
        <taxon>fabids</taxon>
        <taxon>Rosales</taxon>
        <taxon>Cannabaceae</taxon>
        <taxon>Parasponia</taxon>
    </lineage>
</organism>
<reference evidence="3" key="1">
    <citation type="submission" date="2016-06" db="EMBL/GenBank/DDBJ databases">
        <title>Parallel loss of symbiosis genes in relatives of nitrogen-fixing non-legume Parasponia.</title>
        <authorList>
            <person name="Van Velzen R."/>
            <person name="Holmer R."/>
            <person name="Bu F."/>
            <person name="Rutten L."/>
            <person name="Van Zeijl A."/>
            <person name="Liu W."/>
            <person name="Santuari L."/>
            <person name="Cao Q."/>
            <person name="Sharma T."/>
            <person name="Shen D."/>
            <person name="Roswanjaya Y."/>
            <person name="Wardhani T."/>
            <person name="Kalhor M.S."/>
            <person name="Jansen J."/>
            <person name="Van den Hoogen J."/>
            <person name="Gungor B."/>
            <person name="Hartog M."/>
            <person name="Hontelez J."/>
            <person name="Verver J."/>
            <person name="Yang W.-C."/>
            <person name="Schijlen E."/>
            <person name="Repin R."/>
            <person name="Schilthuizen M."/>
            <person name="Schranz E."/>
            <person name="Heidstra R."/>
            <person name="Miyata K."/>
            <person name="Fedorova E."/>
            <person name="Kohlen W."/>
            <person name="Bisseling T."/>
            <person name="Smit S."/>
            <person name="Geurts R."/>
        </authorList>
    </citation>
    <scope>NUCLEOTIDE SEQUENCE [LARGE SCALE GENOMIC DNA]</scope>
    <source>
        <strain evidence="3">cv. WU1-14</strain>
    </source>
</reference>
<keyword evidence="1" id="KW-1133">Transmembrane helix</keyword>
<accession>A0A2P5CEH8</accession>
<evidence type="ECO:0008006" key="4">
    <source>
        <dbReference type="Google" id="ProtNLM"/>
    </source>
</evidence>
<evidence type="ECO:0000313" key="2">
    <source>
        <dbReference type="EMBL" id="PON59427.1"/>
    </source>
</evidence>
<keyword evidence="1" id="KW-0812">Transmembrane</keyword>
<evidence type="ECO:0000313" key="3">
    <source>
        <dbReference type="Proteomes" id="UP000237105"/>
    </source>
</evidence>
<dbReference type="EMBL" id="JXTB01000140">
    <property type="protein sequence ID" value="PON59427.1"/>
    <property type="molecule type" value="Genomic_DNA"/>
</dbReference>
<keyword evidence="3" id="KW-1185">Reference proteome</keyword>
<dbReference type="Proteomes" id="UP000237105">
    <property type="component" value="Unassembled WGS sequence"/>
</dbReference>